<dbReference type="Pfam" id="PF05685">
    <property type="entry name" value="Uma2"/>
    <property type="match status" value="1"/>
</dbReference>
<protein>
    <submittedName>
        <fullName evidence="2">Uma2 family endonuclease</fullName>
    </submittedName>
</protein>
<feature type="domain" description="Putative restriction endonuclease" evidence="1">
    <location>
        <begin position="19"/>
        <end position="184"/>
    </location>
</feature>
<keyword evidence="2" id="KW-0540">Nuclease</keyword>
<evidence type="ECO:0000313" key="3">
    <source>
        <dbReference type="Proteomes" id="UP000305778"/>
    </source>
</evidence>
<sequence>MSSAAELPLPFPRLLDILEDLDQRIPEGFKVEIVGESIVMSPWSKGAYLPIMRSLTRQLNQHAPENHVADVAPCLYVFPSVSRAFGPDIHVADADAVVVDSIRLPGEALSLAAELTSGSTRGNDWGDKLEAYGKAGVPVYLLVDMQKETVSVFSAPSDHGYQSSSTVEFGQKIHIPEPFDFTLDTSSFSVA</sequence>
<dbReference type="InterPro" id="IPR008538">
    <property type="entry name" value="Uma2"/>
</dbReference>
<dbReference type="OrthoDB" id="4537149at2"/>
<evidence type="ECO:0000313" key="2">
    <source>
        <dbReference type="EMBL" id="TKA10890.1"/>
    </source>
</evidence>
<dbReference type="InterPro" id="IPR011335">
    <property type="entry name" value="Restrct_endonuc-II-like"/>
</dbReference>
<dbReference type="Proteomes" id="UP000305778">
    <property type="component" value="Unassembled WGS sequence"/>
</dbReference>
<proteinExistence type="predicted"/>
<dbReference type="CDD" id="cd06260">
    <property type="entry name" value="DUF820-like"/>
    <property type="match status" value="1"/>
</dbReference>
<keyword evidence="3" id="KW-1185">Reference proteome</keyword>
<dbReference type="EMBL" id="SUMC01000011">
    <property type="protein sequence ID" value="TKA10890.1"/>
    <property type="molecule type" value="Genomic_DNA"/>
</dbReference>
<dbReference type="PANTHER" id="PTHR35400:SF3">
    <property type="entry name" value="SLL1072 PROTEIN"/>
    <property type="match status" value="1"/>
</dbReference>
<dbReference type="AlphaFoldDB" id="A0A4U0SLU9"/>
<name>A0A4U0SLU9_9ACTN</name>
<dbReference type="PANTHER" id="PTHR35400">
    <property type="entry name" value="SLR1083 PROTEIN"/>
    <property type="match status" value="1"/>
</dbReference>
<dbReference type="GO" id="GO:0004519">
    <property type="term" value="F:endonuclease activity"/>
    <property type="evidence" value="ECO:0007669"/>
    <property type="project" value="UniProtKB-KW"/>
</dbReference>
<keyword evidence="2" id="KW-0378">Hydrolase</keyword>
<gene>
    <name evidence="2" type="ORF">FCI23_14785</name>
</gene>
<dbReference type="Gene3D" id="3.90.1570.10">
    <property type="entry name" value="tt1808, chain A"/>
    <property type="match status" value="1"/>
</dbReference>
<organism evidence="2 3">
    <name type="scientific">Actinacidiphila oryziradicis</name>
    <dbReference type="NCBI Taxonomy" id="2571141"/>
    <lineage>
        <taxon>Bacteria</taxon>
        <taxon>Bacillati</taxon>
        <taxon>Actinomycetota</taxon>
        <taxon>Actinomycetes</taxon>
        <taxon>Kitasatosporales</taxon>
        <taxon>Streptomycetaceae</taxon>
        <taxon>Actinacidiphila</taxon>
    </lineage>
</organism>
<reference evidence="2 3" key="1">
    <citation type="submission" date="2019-04" db="EMBL/GenBank/DDBJ databases">
        <title>Streptomyces oryziradicis sp. nov., a novel actinomycete isolated from rhizosphere soil of rice (Oryza sativa L.).</title>
        <authorList>
            <person name="Li C."/>
        </authorList>
    </citation>
    <scope>NUCLEOTIDE SEQUENCE [LARGE SCALE GENOMIC DNA]</scope>
    <source>
        <strain evidence="2 3">NEAU-C40</strain>
    </source>
</reference>
<keyword evidence="2" id="KW-0255">Endonuclease</keyword>
<dbReference type="SUPFAM" id="SSF52980">
    <property type="entry name" value="Restriction endonuclease-like"/>
    <property type="match status" value="1"/>
</dbReference>
<accession>A0A4U0SLU9</accession>
<comment type="caution">
    <text evidence="2">The sequence shown here is derived from an EMBL/GenBank/DDBJ whole genome shotgun (WGS) entry which is preliminary data.</text>
</comment>
<dbReference type="InterPro" id="IPR012296">
    <property type="entry name" value="Nuclease_put_TT1808"/>
</dbReference>
<evidence type="ECO:0000259" key="1">
    <source>
        <dbReference type="Pfam" id="PF05685"/>
    </source>
</evidence>
<dbReference type="RefSeq" id="WP_136724306.1">
    <property type="nucleotide sequence ID" value="NZ_SUMC01000011.1"/>
</dbReference>